<dbReference type="Pfam" id="PF11013">
    <property type="entry name" value="DUF2851"/>
    <property type="match status" value="1"/>
</dbReference>
<accession>A0ABV2TD48</accession>
<evidence type="ECO:0000313" key="1">
    <source>
        <dbReference type="EMBL" id="MET7000956.1"/>
    </source>
</evidence>
<keyword evidence="2" id="KW-1185">Reference proteome</keyword>
<reference evidence="1 2" key="1">
    <citation type="submission" date="2024-06" db="EMBL/GenBank/DDBJ databases">
        <title>Chitinophaga defluvii sp. nov., isolated from municipal sewage.</title>
        <authorList>
            <person name="Zhang L."/>
        </authorList>
    </citation>
    <scope>NUCLEOTIDE SEQUENCE [LARGE SCALE GENOMIC DNA]</scope>
    <source>
        <strain evidence="1 2">H8</strain>
    </source>
</reference>
<dbReference type="EMBL" id="JBEXAC010000002">
    <property type="protein sequence ID" value="MET7000956.1"/>
    <property type="molecule type" value="Genomic_DNA"/>
</dbReference>
<dbReference type="Proteomes" id="UP001549749">
    <property type="component" value="Unassembled WGS sequence"/>
</dbReference>
<organism evidence="1 2">
    <name type="scientific">Chitinophaga defluvii</name>
    <dbReference type="NCBI Taxonomy" id="3163343"/>
    <lineage>
        <taxon>Bacteria</taxon>
        <taxon>Pseudomonadati</taxon>
        <taxon>Bacteroidota</taxon>
        <taxon>Chitinophagia</taxon>
        <taxon>Chitinophagales</taxon>
        <taxon>Chitinophagaceae</taxon>
        <taxon>Chitinophaga</taxon>
    </lineage>
</organism>
<dbReference type="RefSeq" id="WP_354663508.1">
    <property type="nucleotide sequence ID" value="NZ_JBEXAC010000002.1"/>
</dbReference>
<proteinExistence type="predicted"/>
<sequence>MSVNPLLTEELFQHIWQFRLFSQEGLTTVSGEKVQVMHPGQHNQHEGPDFTAARLRIGDTLWMGNVELHLKTSDWFRHGHQHNPRYSNIILHVVFEHDIAAPVAPYTPCIVLQEHIPKLLLKRYEQLRQSLRFVPCAFGAAKVPLLTWYSWKERLLAERWERKTSNMQAWLVYNKYNWEEVCYWAVAQSFGTPVNALPFLQLAQSLPHHLLIRHRPGLMQLEALLFGQAGLLKGAFIEEYPRQLQEEYHYLQHKYQLKPLVPYAWNWLRMRPASFPSMRIATFAGLLHQSSHLFSRILETETIAALEQLFSVQPSAYWQTHYRFDHPVEKTSRPARLAVHNILINTVLPLLFLYGQQKGIREYQEKALHLLSQLPAEENKITAGWHTMGVPQRCALESQALLQLKQYYCDEKRCLQCAIGTKLLREGIF</sequence>
<gene>
    <name evidence="1" type="ORF">ABR189_26465</name>
</gene>
<comment type="caution">
    <text evidence="1">The sequence shown here is derived from an EMBL/GenBank/DDBJ whole genome shotgun (WGS) entry which is preliminary data.</text>
</comment>
<protein>
    <submittedName>
        <fullName evidence="1">DUF2851 family protein</fullName>
    </submittedName>
</protein>
<evidence type="ECO:0000313" key="2">
    <source>
        <dbReference type="Proteomes" id="UP001549749"/>
    </source>
</evidence>
<name>A0ABV2TD48_9BACT</name>
<dbReference type="InterPro" id="IPR021272">
    <property type="entry name" value="DUF2851"/>
</dbReference>